<dbReference type="STRING" id="4572.M7ZXW6"/>
<evidence type="ECO:0000256" key="5">
    <source>
        <dbReference type="ARBA" id="ARBA00022741"/>
    </source>
</evidence>
<gene>
    <name evidence="10" type="ORF">TRIUR3_10774</name>
</gene>
<dbReference type="InterPro" id="IPR050108">
    <property type="entry name" value="CDK"/>
</dbReference>
<dbReference type="PANTHER" id="PTHR24056">
    <property type="entry name" value="CELL DIVISION PROTEIN KINASE"/>
    <property type="match status" value="1"/>
</dbReference>
<keyword evidence="5" id="KW-0547">Nucleotide-binding</keyword>
<feature type="domain" description="Protein kinase" evidence="9">
    <location>
        <begin position="1"/>
        <end position="145"/>
    </location>
</feature>
<dbReference type="InterPro" id="IPR011009">
    <property type="entry name" value="Kinase-like_dom_sf"/>
</dbReference>
<reference evidence="10" key="1">
    <citation type="journal article" date="2013" name="Nature">
        <title>Draft genome of the wheat A-genome progenitor Triticum urartu.</title>
        <authorList>
            <person name="Ling H.Q."/>
            <person name="Zhao S."/>
            <person name="Liu D."/>
            <person name="Wang J."/>
            <person name="Sun H."/>
            <person name="Zhang C."/>
            <person name="Fan H."/>
            <person name="Li D."/>
            <person name="Dong L."/>
            <person name="Tao Y."/>
            <person name="Gao C."/>
            <person name="Wu H."/>
            <person name="Li Y."/>
            <person name="Cui Y."/>
            <person name="Guo X."/>
            <person name="Zheng S."/>
            <person name="Wang B."/>
            <person name="Yu K."/>
            <person name="Liang Q."/>
            <person name="Yang W."/>
            <person name="Lou X."/>
            <person name="Chen J."/>
            <person name="Feng M."/>
            <person name="Jian J."/>
            <person name="Zhang X."/>
            <person name="Luo G."/>
            <person name="Jiang Y."/>
            <person name="Liu J."/>
            <person name="Wang Z."/>
            <person name="Sha Y."/>
            <person name="Zhang B."/>
            <person name="Wu H."/>
            <person name="Tang D."/>
            <person name="Shen Q."/>
            <person name="Xue P."/>
            <person name="Zou S."/>
            <person name="Wang X."/>
            <person name="Liu X."/>
            <person name="Wang F."/>
            <person name="Yang Y."/>
            <person name="An X."/>
            <person name="Dong Z."/>
            <person name="Zhang K."/>
            <person name="Zhang X."/>
            <person name="Luo M.C."/>
            <person name="Dvorak J."/>
            <person name="Tong Y."/>
            <person name="Wang J."/>
            <person name="Yang H."/>
            <person name="Li Z."/>
            <person name="Wang D."/>
            <person name="Zhang A."/>
            <person name="Wang J."/>
        </authorList>
    </citation>
    <scope>NUCLEOTIDE SEQUENCE</scope>
</reference>
<dbReference type="GO" id="GO:0032968">
    <property type="term" value="P:positive regulation of transcription elongation by RNA polymerase II"/>
    <property type="evidence" value="ECO:0007669"/>
    <property type="project" value="TreeGrafter"/>
</dbReference>
<evidence type="ECO:0000256" key="6">
    <source>
        <dbReference type="ARBA" id="ARBA00022777"/>
    </source>
</evidence>
<keyword evidence="7" id="KW-0067">ATP-binding</keyword>
<dbReference type="PROSITE" id="PS50011">
    <property type="entry name" value="PROTEIN_KINASE_DOM"/>
    <property type="match status" value="1"/>
</dbReference>
<keyword evidence="2" id="KW-0723">Serine/threonine-protein kinase</keyword>
<keyword evidence="3" id="KW-0597">Phosphoprotein</keyword>
<sequence>MAKETETNEIVALKKIRMDNEREGFPITAIREIKILKKLHHQNVIQLKEIVTSPVDGNKYKGSIYMVFEYMDHDLTGLADRPGMRFTVPQIKCYMKQLLTGLHYCHVNQVLHRDIKALAVPWIGDGFSSDERPPELLLGSTSRSS</sequence>
<comment type="catalytic activity">
    <reaction evidence="8">
        <text>[DNA-directed RNA polymerase] + ATP = phospho-[DNA-directed RNA polymerase] + ADP + H(+)</text>
        <dbReference type="Rhea" id="RHEA:10216"/>
        <dbReference type="Rhea" id="RHEA-COMP:11321"/>
        <dbReference type="Rhea" id="RHEA-COMP:11322"/>
        <dbReference type="ChEBI" id="CHEBI:15378"/>
        <dbReference type="ChEBI" id="CHEBI:30616"/>
        <dbReference type="ChEBI" id="CHEBI:43176"/>
        <dbReference type="ChEBI" id="CHEBI:68546"/>
        <dbReference type="ChEBI" id="CHEBI:456216"/>
        <dbReference type="EC" id="2.7.11.23"/>
    </reaction>
</comment>
<evidence type="ECO:0000256" key="8">
    <source>
        <dbReference type="ARBA" id="ARBA00049280"/>
    </source>
</evidence>
<dbReference type="SUPFAM" id="SSF56112">
    <property type="entry name" value="Protein kinase-like (PK-like)"/>
    <property type="match status" value="1"/>
</dbReference>
<dbReference type="OMA" id="MIKVNIS"/>
<dbReference type="Pfam" id="PF00069">
    <property type="entry name" value="Pkinase"/>
    <property type="match status" value="1"/>
</dbReference>
<name>M7ZXW6_TRIUA</name>
<dbReference type="EC" id="2.7.11.23" evidence="1"/>
<dbReference type="InterPro" id="IPR000719">
    <property type="entry name" value="Prot_kinase_dom"/>
</dbReference>
<protein>
    <recommendedName>
        <fullName evidence="1">[RNA-polymerase]-subunit kinase</fullName>
        <ecNumber evidence="1">2.7.11.23</ecNumber>
    </recommendedName>
</protein>
<keyword evidence="4" id="KW-0808">Transferase</keyword>
<dbReference type="EMBL" id="KD148083">
    <property type="protein sequence ID" value="EMS57235.1"/>
    <property type="molecule type" value="Genomic_DNA"/>
</dbReference>
<dbReference type="GO" id="GO:0000307">
    <property type="term" value="C:cyclin-dependent protein kinase holoenzyme complex"/>
    <property type="evidence" value="ECO:0007669"/>
    <property type="project" value="TreeGrafter"/>
</dbReference>
<dbReference type="SMART" id="SM00220">
    <property type="entry name" value="S_TKc"/>
    <property type="match status" value="1"/>
</dbReference>
<evidence type="ECO:0000313" key="10">
    <source>
        <dbReference type="EMBL" id="EMS57235.1"/>
    </source>
</evidence>
<evidence type="ECO:0000256" key="2">
    <source>
        <dbReference type="ARBA" id="ARBA00022527"/>
    </source>
</evidence>
<accession>M7ZXW6</accession>
<dbReference type="Gene3D" id="1.10.510.10">
    <property type="entry name" value="Transferase(Phosphotransferase) domain 1"/>
    <property type="match status" value="1"/>
</dbReference>
<dbReference type="GO" id="GO:0005524">
    <property type="term" value="F:ATP binding"/>
    <property type="evidence" value="ECO:0007669"/>
    <property type="project" value="UniProtKB-KW"/>
</dbReference>
<dbReference type="GO" id="GO:0008353">
    <property type="term" value="F:RNA polymerase II CTD heptapeptide repeat kinase activity"/>
    <property type="evidence" value="ECO:0007669"/>
    <property type="project" value="UniProtKB-EC"/>
</dbReference>
<evidence type="ECO:0000256" key="7">
    <source>
        <dbReference type="ARBA" id="ARBA00022840"/>
    </source>
</evidence>
<evidence type="ECO:0000256" key="1">
    <source>
        <dbReference type="ARBA" id="ARBA00012409"/>
    </source>
</evidence>
<evidence type="ECO:0000259" key="9">
    <source>
        <dbReference type="PROSITE" id="PS50011"/>
    </source>
</evidence>
<keyword evidence="6 10" id="KW-0418">Kinase</keyword>
<dbReference type="eggNOG" id="KOG0600">
    <property type="taxonomic scope" value="Eukaryota"/>
</dbReference>
<dbReference type="AlphaFoldDB" id="M7ZXW6"/>
<organism evidence="10">
    <name type="scientific">Triticum urartu</name>
    <name type="common">Red wild einkorn</name>
    <name type="synonym">Crithodium urartu</name>
    <dbReference type="NCBI Taxonomy" id="4572"/>
    <lineage>
        <taxon>Eukaryota</taxon>
        <taxon>Viridiplantae</taxon>
        <taxon>Streptophyta</taxon>
        <taxon>Embryophyta</taxon>
        <taxon>Tracheophyta</taxon>
        <taxon>Spermatophyta</taxon>
        <taxon>Magnoliopsida</taxon>
        <taxon>Liliopsida</taxon>
        <taxon>Poales</taxon>
        <taxon>Poaceae</taxon>
        <taxon>BOP clade</taxon>
        <taxon>Pooideae</taxon>
        <taxon>Triticodae</taxon>
        <taxon>Triticeae</taxon>
        <taxon>Triticinae</taxon>
        <taxon>Triticum</taxon>
    </lineage>
</organism>
<dbReference type="Gene3D" id="3.30.200.20">
    <property type="entry name" value="Phosphorylase Kinase, domain 1"/>
    <property type="match status" value="1"/>
</dbReference>
<evidence type="ECO:0000256" key="3">
    <source>
        <dbReference type="ARBA" id="ARBA00022553"/>
    </source>
</evidence>
<dbReference type="GO" id="GO:0005634">
    <property type="term" value="C:nucleus"/>
    <property type="evidence" value="ECO:0007669"/>
    <property type="project" value="TreeGrafter"/>
</dbReference>
<dbReference type="PANTHER" id="PTHR24056:SF546">
    <property type="entry name" value="CYCLIN-DEPENDENT KINASE 12"/>
    <property type="match status" value="1"/>
</dbReference>
<evidence type="ECO:0000256" key="4">
    <source>
        <dbReference type="ARBA" id="ARBA00022679"/>
    </source>
</evidence>
<proteinExistence type="predicted"/>